<organism evidence="11 12">
    <name type="scientific">Scyliorhinus torazame</name>
    <name type="common">Cloudy catshark</name>
    <name type="synonym">Catulus torazame</name>
    <dbReference type="NCBI Taxonomy" id="75743"/>
    <lineage>
        <taxon>Eukaryota</taxon>
        <taxon>Metazoa</taxon>
        <taxon>Chordata</taxon>
        <taxon>Craniata</taxon>
        <taxon>Vertebrata</taxon>
        <taxon>Chondrichthyes</taxon>
        <taxon>Elasmobranchii</taxon>
        <taxon>Galeomorphii</taxon>
        <taxon>Galeoidea</taxon>
        <taxon>Carcharhiniformes</taxon>
        <taxon>Scyliorhinidae</taxon>
        <taxon>Scyliorhinus</taxon>
    </lineage>
</organism>
<dbReference type="GO" id="GO:0000139">
    <property type="term" value="C:Golgi membrane"/>
    <property type="evidence" value="ECO:0007669"/>
    <property type="project" value="UniProtKB-SubCell"/>
</dbReference>
<evidence type="ECO:0000256" key="2">
    <source>
        <dbReference type="ARBA" id="ARBA00006003"/>
    </source>
</evidence>
<dbReference type="AlphaFoldDB" id="A0A401NPX3"/>
<evidence type="ECO:0000256" key="1">
    <source>
        <dbReference type="ARBA" id="ARBA00004323"/>
    </source>
</evidence>
<protein>
    <recommendedName>
        <fullName evidence="13">ST3 beta-galactoside alpha-2,3-sialyltransferase 6</fullName>
    </recommendedName>
</protein>
<dbReference type="InterPro" id="IPR038578">
    <property type="entry name" value="GT29-like_sf"/>
</dbReference>
<evidence type="ECO:0000313" key="11">
    <source>
        <dbReference type="EMBL" id="GCB62930.1"/>
    </source>
</evidence>
<feature type="non-terminal residue" evidence="11">
    <location>
        <position position="1"/>
    </location>
</feature>
<dbReference type="PANTHER" id="PTHR13713">
    <property type="entry name" value="SIALYLTRANSFERASE"/>
    <property type="match status" value="1"/>
</dbReference>
<dbReference type="InterPro" id="IPR001675">
    <property type="entry name" value="Glyco_trans_29"/>
</dbReference>
<keyword evidence="10" id="KW-0325">Glycoprotein</keyword>
<gene>
    <name evidence="11" type="ORF">scyTo_0013129</name>
</gene>
<proteinExistence type="inferred from homology"/>
<evidence type="ECO:0000256" key="10">
    <source>
        <dbReference type="ARBA" id="ARBA00023180"/>
    </source>
</evidence>
<keyword evidence="7" id="KW-1133">Transmembrane helix</keyword>
<comment type="similarity">
    <text evidence="2">Belongs to the glycosyltransferase 29 family.</text>
</comment>
<evidence type="ECO:0000256" key="9">
    <source>
        <dbReference type="ARBA" id="ARBA00023136"/>
    </source>
</evidence>
<dbReference type="Pfam" id="PF00777">
    <property type="entry name" value="Glyco_transf_29"/>
    <property type="match status" value="1"/>
</dbReference>
<keyword evidence="9" id="KW-0472">Membrane</keyword>
<accession>A0A401NPX3</accession>
<reference evidence="11 12" key="1">
    <citation type="journal article" date="2018" name="Nat. Ecol. Evol.">
        <title>Shark genomes provide insights into elasmobranch evolution and the origin of vertebrates.</title>
        <authorList>
            <person name="Hara Y"/>
            <person name="Yamaguchi K"/>
            <person name="Onimaru K"/>
            <person name="Kadota M"/>
            <person name="Koyanagi M"/>
            <person name="Keeley SD"/>
            <person name="Tatsumi K"/>
            <person name="Tanaka K"/>
            <person name="Motone F"/>
            <person name="Kageyama Y"/>
            <person name="Nozu R"/>
            <person name="Adachi N"/>
            <person name="Nishimura O"/>
            <person name="Nakagawa R"/>
            <person name="Tanegashima C"/>
            <person name="Kiyatake I"/>
            <person name="Matsumoto R"/>
            <person name="Murakumo K"/>
            <person name="Nishida K"/>
            <person name="Terakita A"/>
            <person name="Kuratani S"/>
            <person name="Sato K"/>
            <person name="Hyodo S Kuraku.S."/>
        </authorList>
    </citation>
    <scope>NUCLEOTIDE SEQUENCE [LARGE SCALE GENOMIC DNA]</scope>
</reference>
<dbReference type="OMA" id="PESATYN"/>
<comment type="subcellular location">
    <subcellularLocation>
        <location evidence="1">Golgi apparatus membrane</location>
        <topology evidence="1">Single-pass type II membrane protein</topology>
    </subcellularLocation>
</comment>
<evidence type="ECO:0000256" key="3">
    <source>
        <dbReference type="ARBA" id="ARBA00022676"/>
    </source>
</evidence>
<evidence type="ECO:0000256" key="4">
    <source>
        <dbReference type="ARBA" id="ARBA00022679"/>
    </source>
</evidence>
<keyword evidence="3" id="KW-0328">Glycosyltransferase</keyword>
<keyword evidence="4" id="KW-0808">Transferase</keyword>
<keyword evidence="6" id="KW-0735">Signal-anchor</keyword>
<evidence type="ECO:0000256" key="8">
    <source>
        <dbReference type="ARBA" id="ARBA00023034"/>
    </source>
</evidence>
<dbReference type="Proteomes" id="UP000288216">
    <property type="component" value="Unassembled WGS sequence"/>
</dbReference>
<name>A0A401NPX3_SCYTO</name>
<keyword evidence="8" id="KW-0333">Golgi apparatus</keyword>
<dbReference type="FunFam" id="3.90.1480.20:FF:000015">
    <property type="entry name" value="Lactosylceramide alpha-2,3-sialyltransferase"/>
    <property type="match status" value="1"/>
</dbReference>
<dbReference type="PANTHER" id="PTHR13713:SF8">
    <property type="entry name" value="TYPE 2 LACTOSAMINE ALPHA-2,3-SIALYLTRANSFERASE"/>
    <property type="match status" value="1"/>
</dbReference>
<dbReference type="OrthoDB" id="10264956at2759"/>
<dbReference type="Gene3D" id="3.90.1480.20">
    <property type="entry name" value="Glycosyl transferase family 29"/>
    <property type="match status" value="1"/>
</dbReference>
<evidence type="ECO:0000256" key="5">
    <source>
        <dbReference type="ARBA" id="ARBA00022692"/>
    </source>
</evidence>
<evidence type="ECO:0000256" key="7">
    <source>
        <dbReference type="ARBA" id="ARBA00022989"/>
    </source>
</evidence>
<dbReference type="EMBL" id="BFAA01006591">
    <property type="protein sequence ID" value="GCB62930.1"/>
    <property type="molecule type" value="Genomic_DNA"/>
</dbReference>
<sequence length="188" mass="21680">LNSGPVIGYEDDVGNKTTFRFSYPESVFSDHGQYDPNTTLVFVPFKALDLRWLKEVLLKQKVSMRGFWKKIPVQLIYKNSQIRILKPSIVQKAAFELLKLPTHVPWPKPPQYPTTGIIAITMALMMCDKVHIAGFKYDVYNPNSTLHYYGSETMSTMKKMVYHNITAEQMFLKKLKSSNTIFDLTGEY</sequence>
<dbReference type="InterPro" id="IPR051142">
    <property type="entry name" value="Glycosyltransferase_29"/>
</dbReference>
<evidence type="ECO:0000256" key="6">
    <source>
        <dbReference type="ARBA" id="ARBA00022968"/>
    </source>
</evidence>
<dbReference type="GO" id="GO:0009247">
    <property type="term" value="P:glycolipid biosynthetic process"/>
    <property type="evidence" value="ECO:0007669"/>
    <property type="project" value="TreeGrafter"/>
</dbReference>
<keyword evidence="12" id="KW-1185">Reference proteome</keyword>
<dbReference type="GO" id="GO:0008373">
    <property type="term" value="F:sialyltransferase activity"/>
    <property type="evidence" value="ECO:0007669"/>
    <property type="project" value="InterPro"/>
</dbReference>
<evidence type="ECO:0008006" key="13">
    <source>
        <dbReference type="Google" id="ProtNLM"/>
    </source>
</evidence>
<evidence type="ECO:0000313" key="12">
    <source>
        <dbReference type="Proteomes" id="UP000288216"/>
    </source>
</evidence>
<keyword evidence="5" id="KW-0812">Transmembrane</keyword>
<dbReference type="STRING" id="75743.A0A401NPX3"/>
<comment type="caution">
    <text evidence="11">The sequence shown here is derived from an EMBL/GenBank/DDBJ whole genome shotgun (WGS) entry which is preliminary data.</text>
</comment>